<evidence type="ECO:0000313" key="1">
    <source>
        <dbReference type="EMBL" id="KMQ90767.1"/>
    </source>
</evidence>
<comment type="caution">
    <text evidence="1">The sequence shown here is derived from an EMBL/GenBank/DDBJ whole genome shotgun (WGS) entry which is preliminary data.</text>
</comment>
<dbReference type="InterPro" id="IPR043502">
    <property type="entry name" value="DNA/RNA_pol_sf"/>
</dbReference>
<proteinExistence type="predicted"/>
<dbReference type="EMBL" id="LBMM01006248">
    <property type="protein sequence ID" value="KMQ90767.1"/>
    <property type="molecule type" value="Genomic_DNA"/>
</dbReference>
<reference evidence="1 2" key="1">
    <citation type="submission" date="2015-04" db="EMBL/GenBank/DDBJ databases">
        <title>Lasius niger genome sequencing.</title>
        <authorList>
            <person name="Konorov E.A."/>
            <person name="Nikitin M.A."/>
            <person name="Kirill M.V."/>
            <person name="Chang P."/>
        </authorList>
    </citation>
    <scope>NUCLEOTIDE SEQUENCE [LARGE SCALE GENOMIC DNA]</scope>
    <source>
        <tissue evidence="1">Whole</tissue>
    </source>
</reference>
<accession>A0A0J7KKF1</accession>
<dbReference type="GO" id="GO:0071897">
    <property type="term" value="P:DNA biosynthetic process"/>
    <property type="evidence" value="ECO:0007669"/>
    <property type="project" value="UniProtKB-ARBA"/>
</dbReference>
<dbReference type="PaxDb" id="67767-A0A0J7KKF1"/>
<dbReference type="PANTHER" id="PTHR47331:SF4">
    <property type="entry name" value="PEPTIDASE S1 DOMAIN-CONTAINING PROTEIN"/>
    <property type="match status" value="1"/>
</dbReference>
<protein>
    <submittedName>
        <fullName evidence="1">Gag-pol polyprotein</fullName>
    </submittedName>
</protein>
<dbReference type="Pfam" id="PF05380">
    <property type="entry name" value="Peptidase_A17"/>
    <property type="match status" value="1"/>
</dbReference>
<dbReference type="STRING" id="67767.A0A0J7KKF1"/>
<organism evidence="1 2">
    <name type="scientific">Lasius niger</name>
    <name type="common">Black garden ant</name>
    <dbReference type="NCBI Taxonomy" id="67767"/>
    <lineage>
        <taxon>Eukaryota</taxon>
        <taxon>Metazoa</taxon>
        <taxon>Ecdysozoa</taxon>
        <taxon>Arthropoda</taxon>
        <taxon>Hexapoda</taxon>
        <taxon>Insecta</taxon>
        <taxon>Pterygota</taxon>
        <taxon>Neoptera</taxon>
        <taxon>Endopterygota</taxon>
        <taxon>Hymenoptera</taxon>
        <taxon>Apocrita</taxon>
        <taxon>Aculeata</taxon>
        <taxon>Formicoidea</taxon>
        <taxon>Formicidae</taxon>
        <taxon>Formicinae</taxon>
        <taxon>Lasius</taxon>
        <taxon>Lasius</taxon>
    </lineage>
</organism>
<keyword evidence="2" id="KW-1185">Reference proteome</keyword>
<gene>
    <name evidence="1" type="ORF">RF55_9439</name>
</gene>
<dbReference type="PANTHER" id="PTHR47331">
    <property type="entry name" value="PHD-TYPE DOMAIN-CONTAINING PROTEIN"/>
    <property type="match status" value="1"/>
</dbReference>
<sequence>MYRQILVHEEDRDLQRIIWRYSSQDDFTEYRLNTITYGFACAPFLAMRTLRQLATDEQERYLQGAAVLRREVYLDDILTGTATVEEAKELQQQLIKLCTAGGLPLRKWSTNEASLLTDIPAEHRMQRELHDWRPHETQSTLGLQWHPATDDFLFTTHAISVANITKRSVLSLTAKLFDPLGWLAPIIVSAKIAIQSMWLQGLDWDTPLDDASARQWQAFQEELPLLEEIRVPRWIGLTTSSAVVEVYGFADTSERAYAAVLYLQTKDKDSWQTILLTAKTKVVSIKQVTYLAWSSVQPLSSYDLLFTSE</sequence>
<dbReference type="Proteomes" id="UP000036403">
    <property type="component" value="Unassembled WGS sequence"/>
</dbReference>
<name>A0A0J7KKF1_LASNI</name>
<evidence type="ECO:0000313" key="2">
    <source>
        <dbReference type="Proteomes" id="UP000036403"/>
    </source>
</evidence>
<dbReference type="OrthoDB" id="7698561at2759"/>
<dbReference type="SUPFAM" id="SSF56672">
    <property type="entry name" value="DNA/RNA polymerases"/>
    <property type="match status" value="1"/>
</dbReference>
<dbReference type="AlphaFoldDB" id="A0A0J7KKF1"/>
<dbReference type="InterPro" id="IPR008042">
    <property type="entry name" value="Retrotrans_Pao"/>
</dbReference>